<reference evidence="1" key="1">
    <citation type="submission" date="2013-08" db="EMBL/GenBank/DDBJ databases">
        <authorList>
            <person name="Mendez C."/>
            <person name="Richter M."/>
            <person name="Ferrer M."/>
            <person name="Sanchez J."/>
        </authorList>
    </citation>
    <scope>NUCLEOTIDE SEQUENCE</scope>
</reference>
<accession>T0ZI97</accession>
<reference evidence="1" key="2">
    <citation type="journal article" date="2014" name="ISME J.">
        <title>Microbial stratification in low pH oxic and suboxic macroscopic growths along an acid mine drainage.</title>
        <authorList>
            <person name="Mendez-Garcia C."/>
            <person name="Mesa V."/>
            <person name="Sprenger R.R."/>
            <person name="Richter M."/>
            <person name="Diez M.S."/>
            <person name="Solano J."/>
            <person name="Bargiela R."/>
            <person name="Golyshina O.V."/>
            <person name="Manteca A."/>
            <person name="Ramos J.L."/>
            <person name="Gallego J.R."/>
            <person name="Llorente I."/>
            <person name="Martins Dos Santos V.A."/>
            <person name="Jensen O.N."/>
            <person name="Pelaez A.I."/>
            <person name="Sanchez J."/>
            <person name="Ferrer M."/>
        </authorList>
    </citation>
    <scope>NUCLEOTIDE SEQUENCE</scope>
</reference>
<protein>
    <submittedName>
        <fullName evidence="1">ATPase</fullName>
    </submittedName>
</protein>
<dbReference type="EMBL" id="AUZX01010434">
    <property type="protein sequence ID" value="EQD48026.1"/>
    <property type="molecule type" value="Genomic_DNA"/>
</dbReference>
<evidence type="ECO:0000313" key="1">
    <source>
        <dbReference type="EMBL" id="EQD48026.1"/>
    </source>
</evidence>
<proteinExistence type="predicted"/>
<feature type="non-terminal residue" evidence="1">
    <location>
        <position position="1"/>
    </location>
</feature>
<name>T0ZI97_9ZZZZ</name>
<comment type="caution">
    <text evidence="1">The sequence shown here is derived from an EMBL/GenBank/DDBJ whole genome shotgun (WGS) entry which is preliminary data.</text>
</comment>
<gene>
    <name evidence="1" type="ORF">B1A_14222</name>
</gene>
<organism evidence="1">
    <name type="scientific">mine drainage metagenome</name>
    <dbReference type="NCBI Taxonomy" id="410659"/>
    <lineage>
        <taxon>unclassified sequences</taxon>
        <taxon>metagenomes</taxon>
        <taxon>ecological metagenomes</taxon>
    </lineage>
</organism>
<sequence>IWDIAPKSPITLQDANNASTEVIAALDESFFRVRFDRLTPTEKKYLRAMADLGAGPHRSGDIAEKLGRVVQSLGPIRNNLILKGMIWSPTHGDTAFTVPLFDEFMKRIMPGRDWETTVG</sequence>
<dbReference type="AlphaFoldDB" id="T0ZI97"/>